<gene>
    <name evidence="2" type="ORF">DPMN_139608</name>
</gene>
<accession>A0A9D4GBY6</accession>
<reference evidence="2" key="2">
    <citation type="submission" date="2020-11" db="EMBL/GenBank/DDBJ databases">
        <authorList>
            <person name="McCartney M.A."/>
            <person name="Auch B."/>
            <person name="Kono T."/>
            <person name="Mallez S."/>
            <person name="Becker A."/>
            <person name="Gohl D.M."/>
            <person name="Silverstein K.A.T."/>
            <person name="Koren S."/>
            <person name="Bechman K.B."/>
            <person name="Herman A."/>
            <person name="Abrahante J.E."/>
            <person name="Garbe J."/>
        </authorList>
    </citation>
    <scope>NUCLEOTIDE SEQUENCE</scope>
    <source>
        <strain evidence="2">Duluth1</strain>
        <tissue evidence="2">Whole animal</tissue>
    </source>
</reference>
<feature type="region of interest" description="Disordered" evidence="1">
    <location>
        <begin position="22"/>
        <end position="51"/>
    </location>
</feature>
<dbReference type="AlphaFoldDB" id="A0A9D4GBY6"/>
<organism evidence="2 3">
    <name type="scientific">Dreissena polymorpha</name>
    <name type="common">Zebra mussel</name>
    <name type="synonym">Mytilus polymorpha</name>
    <dbReference type="NCBI Taxonomy" id="45954"/>
    <lineage>
        <taxon>Eukaryota</taxon>
        <taxon>Metazoa</taxon>
        <taxon>Spiralia</taxon>
        <taxon>Lophotrochozoa</taxon>
        <taxon>Mollusca</taxon>
        <taxon>Bivalvia</taxon>
        <taxon>Autobranchia</taxon>
        <taxon>Heteroconchia</taxon>
        <taxon>Euheterodonta</taxon>
        <taxon>Imparidentia</taxon>
        <taxon>Neoheterodontei</taxon>
        <taxon>Myida</taxon>
        <taxon>Dreissenoidea</taxon>
        <taxon>Dreissenidae</taxon>
        <taxon>Dreissena</taxon>
    </lineage>
</organism>
<proteinExistence type="predicted"/>
<comment type="caution">
    <text evidence="2">The sequence shown here is derived from an EMBL/GenBank/DDBJ whole genome shotgun (WGS) entry which is preliminary data.</text>
</comment>
<name>A0A9D4GBY6_DREPO</name>
<dbReference type="EMBL" id="JAIWYP010000006">
    <property type="protein sequence ID" value="KAH3811202.1"/>
    <property type="molecule type" value="Genomic_DNA"/>
</dbReference>
<sequence length="51" mass="5392">MEPGGDSPVCAETYQSVILPGVRNIPGGDTSGRTGAYQAVKHPAAREHTRR</sequence>
<reference evidence="2" key="1">
    <citation type="journal article" date="2019" name="bioRxiv">
        <title>The Genome of the Zebra Mussel, Dreissena polymorpha: A Resource for Invasive Species Research.</title>
        <authorList>
            <person name="McCartney M.A."/>
            <person name="Auch B."/>
            <person name="Kono T."/>
            <person name="Mallez S."/>
            <person name="Zhang Y."/>
            <person name="Obille A."/>
            <person name="Becker A."/>
            <person name="Abrahante J.E."/>
            <person name="Garbe J."/>
            <person name="Badalamenti J.P."/>
            <person name="Herman A."/>
            <person name="Mangelson H."/>
            <person name="Liachko I."/>
            <person name="Sullivan S."/>
            <person name="Sone E.D."/>
            <person name="Koren S."/>
            <person name="Silverstein K.A.T."/>
            <person name="Beckman K.B."/>
            <person name="Gohl D.M."/>
        </authorList>
    </citation>
    <scope>NUCLEOTIDE SEQUENCE</scope>
    <source>
        <strain evidence="2">Duluth1</strain>
        <tissue evidence="2">Whole animal</tissue>
    </source>
</reference>
<evidence type="ECO:0000313" key="3">
    <source>
        <dbReference type="Proteomes" id="UP000828390"/>
    </source>
</evidence>
<protein>
    <submittedName>
        <fullName evidence="2">Uncharacterized protein</fullName>
    </submittedName>
</protein>
<dbReference type="Proteomes" id="UP000828390">
    <property type="component" value="Unassembled WGS sequence"/>
</dbReference>
<evidence type="ECO:0000256" key="1">
    <source>
        <dbReference type="SAM" id="MobiDB-lite"/>
    </source>
</evidence>
<keyword evidence="3" id="KW-1185">Reference proteome</keyword>
<evidence type="ECO:0000313" key="2">
    <source>
        <dbReference type="EMBL" id="KAH3811202.1"/>
    </source>
</evidence>